<dbReference type="SUPFAM" id="SSF53254">
    <property type="entry name" value="Phosphoglycerate mutase-like"/>
    <property type="match status" value="1"/>
</dbReference>
<dbReference type="STRING" id="1169540.A0A0G4EDG9"/>
<dbReference type="Proteomes" id="UP000041254">
    <property type="component" value="Unassembled WGS sequence"/>
</dbReference>
<evidence type="ECO:0000256" key="7">
    <source>
        <dbReference type="PIRSR" id="PIRSR613078-3"/>
    </source>
</evidence>
<dbReference type="PANTHER" id="PTHR11931">
    <property type="entry name" value="PHOSPHOGLYCERATE MUTASE"/>
    <property type="match status" value="1"/>
</dbReference>
<feature type="site" description="Transition state stabilizer" evidence="7">
    <location>
        <position position="273"/>
    </location>
</feature>
<keyword evidence="10" id="KW-1185">Reference proteome</keyword>
<evidence type="ECO:0000313" key="10">
    <source>
        <dbReference type="Proteomes" id="UP000041254"/>
    </source>
</evidence>
<feature type="active site" description="Proton donor/acceptor" evidence="5">
    <location>
        <position position="194"/>
    </location>
</feature>
<feature type="active site" description="Tele-phosphohistidine intermediate" evidence="5">
    <location>
        <position position="106"/>
    </location>
</feature>
<dbReference type="EMBL" id="CDMY01000189">
    <property type="protein sequence ID" value="CEL93756.1"/>
    <property type="molecule type" value="Genomic_DNA"/>
</dbReference>
<feature type="region of interest" description="Disordered" evidence="8">
    <location>
        <begin position="1"/>
        <end position="38"/>
    </location>
</feature>
<reference evidence="9 10" key="1">
    <citation type="submission" date="2014-11" db="EMBL/GenBank/DDBJ databases">
        <authorList>
            <person name="Zhu J."/>
            <person name="Qi W."/>
            <person name="Song R."/>
        </authorList>
    </citation>
    <scope>NUCLEOTIDE SEQUENCE [LARGE SCALE GENOMIC DNA]</scope>
</reference>
<dbReference type="OrthoDB" id="354304at2759"/>
<evidence type="ECO:0000313" key="9">
    <source>
        <dbReference type="EMBL" id="CEL93756.1"/>
    </source>
</evidence>
<evidence type="ECO:0000256" key="5">
    <source>
        <dbReference type="PIRSR" id="PIRSR613078-1"/>
    </source>
</evidence>
<evidence type="ECO:0000256" key="3">
    <source>
        <dbReference type="ARBA" id="ARBA00023152"/>
    </source>
</evidence>
<gene>
    <name evidence="9" type="ORF">Vbra_7093</name>
</gene>
<proteinExistence type="inferred from homology"/>
<organism evidence="9 10">
    <name type="scientific">Vitrella brassicaformis (strain CCMP3155)</name>
    <dbReference type="NCBI Taxonomy" id="1169540"/>
    <lineage>
        <taxon>Eukaryota</taxon>
        <taxon>Sar</taxon>
        <taxon>Alveolata</taxon>
        <taxon>Colpodellida</taxon>
        <taxon>Vitrellaceae</taxon>
        <taxon>Vitrella</taxon>
    </lineage>
</organism>
<sequence>MVRRHAATRDEAEADADSSPLPPSSPSPPPALFRVPAFSPSADQSSFSIPEGNWTDEAAYVWELTPDEVRILYDPELTDRELPAPDVCPLPAPGGSSGPRLILVRHGRSEWNVEDRMQGWVDSPLKRPEGYEDSFYQAEELAALTPPLQHNRTVIWTSPLHRSYVSAQIIRDLLVDRGQLDPSVDVQMDWRLKERHYGALTGVQRQEAIQFFGRDRILRWRRNAKLRPPQGGPPCTTWGGESLVDVQRRLWTFFQTKIRASIIEGNDVVIVTHGNTIRAILPWVVPGVSLDDLETIPMAKQDEPPLVSFPCTGEFFQQSFIAAAIHSTHTNTSSHSHSAHCSPPALTTISTSYGDTLKQQIVDLAMKFDDQQKAAVLVTGSDGERGGAGRDAARFEGVAALRKGVDTGNDV</sequence>
<dbReference type="GO" id="GO:0006096">
    <property type="term" value="P:glycolytic process"/>
    <property type="evidence" value="ECO:0007669"/>
    <property type="project" value="UniProtKB-KW"/>
</dbReference>
<comment type="similarity">
    <text evidence="1">Belongs to the phosphoglycerate mutase family. BPG-dependent PGAM subfamily.</text>
</comment>
<evidence type="ECO:0000256" key="1">
    <source>
        <dbReference type="ARBA" id="ARBA00006717"/>
    </source>
</evidence>
<dbReference type="Gene3D" id="3.40.50.1240">
    <property type="entry name" value="Phosphoglycerate mutase-like"/>
    <property type="match status" value="1"/>
</dbReference>
<name>A0A0G4EDG9_VITBC</name>
<keyword evidence="4" id="KW-0413">Isomerase</keyword>
<dbReference type="PhylomeDB" id="A0A0G4EDG9"/>
<dbReference type="GO" id="GO:0004619">
    <property type="term" value="F:phosphoglycerate mutase activity"/>
    <property type="evidence" value="ECO:0007669"/>
    <property type="project" value="UniProtKB-EC"/>
</dbReference>
<feature type="binding site" evidence="6">
    <location>
        <begin position="274"/>
        <end position="275"/>
    </location>
    <ligand>
        <name>substrate</name>
    </ligand>
</feature>
<dbReference type="InterPro" id="IPR029033">
    <property type="entry name" value="His_PPase_superfam"/>
</dbReference>
<evidence type="ECO:0000256" key="4">
    <source>
        <dbReference type="ARBA" id="ARBA00023235"/>
    </source>
</evidence>
<dbReference type="InterPro" id="IPR005952">
    <property type="entry name" value="Phosphogly_mut1"/>
</dbReference>
<feature type="binding site" evidence="6">
    <location>
        <begin position="221"/>
        <end position="222"/>
    </location>
    <ligand>
        <name>substrate</name>
    </ligand>
</feature>
<feature type="compositionally biased region" description="Pro residues" evidence="8">
    <location>
        <begin position="20"/>
        <end position="31"/>
    </location>
</feature>
<keyword evidence="3" id="KW-0324">Glycolysis</keyword>
<evidence type="ECO:0000256" key="8">
    <source>
        <dbReference type="SAM" id="MobiDB-lite"/>
    </source>
</evidence>
<dbReference type="EC" id="5.4.2.11" evidence="2"/>
<dbReference type="InParanoid" id="A0A0G4EDG9"/>
<accession>A0A0G4EDG9</accession>
<evidence type="ECO:0000256" key="6">
    <source>
        <dbReference type="PIRSR" id="PIRSR613078-2"/>
    </source>
</evidence>
<dbReference type="VEuPathDB" id="CryptoDB:Vbra_7093"/>
<dbReference type="SMART" id="SM00855">
    <property type="entry name" value="PGAM"/>
    <property type="match status" value="1"/>
</dbReference>
<protein>
    <recommendedName>
        <fullName evidence="2">phosphoglycerate mutase (2,3-diphosphoglycerate-dependent)</fullName>
        <ecNumber evidence="2">5.4.2.11</ecNumber>
    </recommendedName>
</protein>
<feature type="binding site" evidence="6">
    <location>
        <position position="162"/>
    </location>
    <ligand>
        <name>substrate</name>
    </ligand>
</feature>
<dbReference type="AlphaFoldDB" id="A0A0G4EDG9"/>
<feature type="binding site" evidence="6">
    <location>
        <begin position="105"/>
        <end position="112"/>
    </location>
    <ligand>
        <name>substrate</name>
    </ligand>
</feature>
<dbReference type="CDD" id="cd07067">
    <property type="entry name" value="HP_PGM_like"/>
    <property type="match status" value="1"/>
</dbReference>
<dbReference type="Pfam" id="PF00300">
    <property type="entry name" value="His_Phos_1"/>
    <property type="match status" value="1"/>
</dbReference>
<feature type="binding site" evidence="6">
    <location>
        <begin position="194"/>
        <end position="197"/>
    </location>
    <ligand>
        <name>substrate</name>
    </ligand>
</feature>
<dbReference type="InterPro" id="IPR013078">
    <property type="entry name" value="His_Pase_superF_clade-1"/>
</dbReference>
<evidence type="ECO:0000256" key="2">
    <source>
        <dbReference type="ARBA" id="ARBA00012028"/>
    </source>
</evidence>